<dbReference type="PANTHER" id="PTHR33492:SF4">
    <property type="entry name" value="OS02G0174300 PROTEIN"/>
    <property type="match status" value="1"/>
</dbReference>
<dbReference type="EMBL" id="BFEA01000004">
    <property type="protein sequence ID" value="GBG59367.1"/>
    <property type="molecule type" value="Genomic_DNA"/>
</dbReference>
<feature type="compositionally biased region" description="Low complexity" evidence="1">
    <location>
        <begin position="186"/>
        <end position="196"/>
    </location>
</feature>
<feature type="domain" description="Myb/SANT-like DNA-binding" evidence="2">
    <location>
        <begin position="251"/>
        <end position="329"/>
    </location>
</feature>
<reference evidence="3 4" key="1">
    <citation type="journal article" date="2018" name="Cell">
        <title>The Chara Genome: Secondary Complexity and Implications for Plant Terrestrialization.</title>
        <authorList>
            <person name="Nishiyama T."/>
            <person name="Sakayama H."/>
            <person name="Vries J.D."/>
            <person name="Buschmann H."/>
            <person name="Saint-Marcoux D."/>
            <person name="Ullrich K.K."/>
            <person name="Haas F.B."/>
            <person name="Vanderstraeten L."/>
            <person name="Becker D."/>
            <person name="Lang D."/>
            <person name="Vosolsobe S."/>
            <person name="Rombauts S."/>
            <person name="Wilhelmsson P.K.I."/>
            <person name="Janitza P."/>
            <person name="Kern R."/>
            <person name="Heyl A."/>
            <person name="Rumpler F."/>
            <person name="Villalobos L.I.A.C."/>
            <person name="Clay J.M."/>
            <person name="Skokan R."/>
            <person name="Toyoda A."/>
            <person name="Suzuki Y."/>
            <person name="Kagoshima H."/>
            <person name="Schijlen E."/>
            <person name="Tajeshwar N."/>
            <person name="Catarino B."/>
            <person name="Hetherington A.J."/>
            <person name="Saltykova A."/>
            <person name="Bonnot C."/>
            <person name="Breuninger H."/>
            <person name="Symeonidi A."/>
            <person name="Radhakrishnan G.V."/>
            <person name="Van Nieuwerburgh F."/>
            <person name="Deforce D."/>
            <person name="Chang C."/>
            <person name="Karol K.G."/>
            <person name="Hedrich R."/>
            <person name="Ulvskov P."/>
            <person name="Glockner G."/>
            <person name="Delwiche C.F."/>
            <person name="Petrasek J."/>
            <person name="Van de Peer Y."/>
            <person name="Friml J."/>
            <person name="Beilby M."/>
            <person name="Dolan L."/>
            <person name="Kohara Y."/>
            <person name="Sugano S."/>
            <person name="Fujiyama A."/>
            <person name="Delaux P.-M."/>
            <person name="Quint M."/>
            <person name="TheiBen G."/>
            <person name="Hagemann M."/>
            <person name="Harholt J."/>
            <person name="Dunand C."/>
            <person name="Zachgo S."/>
            <person name="Langdale J."/>
            <person name="Maumus F."/>
            <person name="Straeten D.V.D."/>
            <person name="Gould S.B."/>
            <person name="Rensing S.A."/>
        </authorList>
    </citation>
    <scope>NUCLEOTIDE SEQUENCE [LARGE SCALE GENOMIC DNA]</scope>
    <source>
        <strain evidence="3 4">S276</strain>
    </source>
</reference>
<name>A0A388JNK3_CHABU</name>
<dbReference type="Gene3D" id="1.10.10.60">
    <property type="entry name" value="Homeodomain-like"/>
    <property type="match status" value="1"/>
</dbReference>
<feature type="region of interest" description="Disordered" evidence="1">
    <location>
        <begin position="360"/>
        <end position="417"/>
    </location>
</feature>
<evidence type="ECO:0000256" key="1">
    <source>
        <dbReference type="SAM" id="MobiDB-lite"/>
    </source>
</evidence>
<dbReference type="Proteomes" id="UP000265515">
    <property type="component" value="Unassembled WGS sequence"/>
</dbReference>
<evidence type="ECO:0000313" key="4">
    <source>
        <dbReference type="Proteomes" id="UP000265515"/>
    </source>
</evidence>
<feature type="region of interest" description="Disordered" evidence="1">
    <location>
        <begin position="142"/>
        <end position="212"/>
    </location>
</feature>
<accession>A0A388JNK3</accession>
<feature type="region of interest" description="Disordered" evidence="1">
    <location>
        <begin position="1"/>
        <end position="21"/>
    </location>
</feature>
<organism evidence="3 4">
    <name type="scientific">Chara braunii</name>
    <name type="common">Braun's stonewort</name>
    <dbReference type="NCBI Taxonomy" id="69332"/>
    <lineage>
        <taxon>Eukaryota</taxon>
        <taxon>Viridiplantae</taxon>
        <taxon>Streptophyta</taxon>
        <taxon>Charophyceae</taxon>
        <taxon>Charales</taxon>
        <taxon>Characeae</taxon>
        <taxon>Chara</taxon>
    </lineage>
</organism>
<sequence>MGRLSSCNFKGGGEGKGEEENAGSLRRSVMCKVSGGKGEEENAGSLRRSVMCKVSGMPCNVECILGLDGNERRNGVDEGGSVHCGTLQEAVTSLHSSALLEESVVEAIRRLWTWILGCQARVLQQLHTRTFNPVPAVSVGGSSVHGARSCPQDASPNGCRPPPSFSRGAGSSSDMLRMSFPPPSTSPLTTTRQTMPSPAANISVAGSEEGGRQVWESCQRQMRQMLVENLTNGVSRMRVGPAGEKGGKHPFWSVEEMLKLARAKRDQQAHFEGMSHNYGRMHNREWKLQDLPKHLLEVGVSRTTDDIGKKWDNLFQQYKKVQRYQNASGGKKFFNLTPALKMEEGFGIEKRIYDEIDTMSKGNKTVNPDNNPDTSAGGGVQMSHSPSVVGESTIGGDGNNDDGASARESGFSAGSMRGNYKRKNIRQQTFDAIDEVIDKHCALMVDTVEGPSKRQYFILEWQCDILEREVDAQQWHYEASDEVNRLMCTTLLEIAEAIRDRS</sequence>
<dbReference type="AlphaFoldDB" id="A0A388JNK3"/>
<dbReference type="Gramene" id="GBG59367">
    <property type="protein sequence ID" value="GBG59367"/>
    <property type="gene ID" value="CBR_g38395"/>
</dbReference>
<dbReference type="OrthoDB" id="6723674at2759"/>
<comment type="caution">
    <text evidence="3">The sequence shown here is derived from an EMBL/GenBank/DDBJ whole genome shotgun (WGS) entry which is preliminary data.</text>
</comment>
<evidence type="ECO:0000259" key="2">
    <source>
        <dbReference type="Pfam" id="PF13837"/>
    </source>
</evidence>
<dbReference type="Pfam" id="PF13837">
    <property type="entry name" value="Myb_DNA-bind_4"/>
    <property type="match status" value="1"/>
</dbReference>
<evidence type="ECO:0000313" key="3">
    <source>
        <dbReference type="EMBL" id="GBG59367.1"/>
    </source>
</evidence>
<protein>
    <recommendedName>
        <fullName evidence="2">Myb/SANT-like DNA-binding domain-containing protein</fullName>
    </recommendedName>
</protein>
<dbReference type="PANTHER" id="PTHR33492">
    <property type="entry name" value="OSJNBA0043A12.37 PROTEIN-RELATED"/>
    <property type="match status" value="1"/>
</dbReference>
<feature type="compositionally biased region" description="Polar residues" evidence="1">
    <location>
        <begin position="360"/>
        <end position="374"/>
    </location>
</feature>
<keyword evidence="4" id="KW-1185">Reference proteome</keyword>
<proteinExistence type="predicted"/>
<gene>
    <name evidence="3" type="ORF">CBR_g38395</name>
</gene>
<dbReference type="InterPro" id="IPR044822">
    <property type="entry name" value="Myb_DNA-bind_4"/>
</dbReference>